<evidence type="ECO:0000256" key="1">
    <source>
        <dbReference type="ARBA" id="ARBA00004141"/>
    </source>
</evidence>
<dbReference type="Proteomes" id="UP000266673">
    <property type="component" value="Unassembled WGS sequence"/>
</dbReference>
<evidence type="ECO:0000256" key="3">
    <source>
        <dbReference type="ARBA" id="ARBA00022692"/>
    </source>
</evidence>
<proteinExistence type="inferred from homology"/>
<comment type="subcellular location">
    <subcellularLocation>
        <location evidence="1 6">Membrane</location>
        <topology evidence="1 6">Multi-pass membrane protein</topology>
    </subcellularLocation>
</comment>
<comment type="caution">
    <text evidence="9">The sequence shown here is derived from an EMBL/GenBank/DDBJ whole genome shotgun (WGS) entry which is preliminary data.</text>
</comment>
<dbReference type="STRING" id="44941.A0A397U8Z7"/>
<dbReference type="GO" id="GO:0032977">
    <property type="term" value="F:membrane insertase activity"/>
    <property type="evidence" value="ECO:0007669"/>
    <property type="project" value="InterPro"/>
</dbReference>
<dbReference type="EMBL" id="QKWP01001964">
    <property type="protein sequence ID" value="RIB05538.1"/>
    <property type="molecule type" value="Genomic_DNA"/>
</dbReference>
<evidence type="ECO:0000256" key="7">
    <source>
        <dbReference type="SAM" id="Phobius"/>
    </source>
</evidence>
<dbReference type="InterPro" id="IPR028055">
    <property type="entry name" value="YidC/Oxa/ALB_C"/>
</dbReference>
<feature type="transmembrane region" description="Helical" evidence="7">
    <location>
        <begin position="302"/>
        <end position="323"/>
    </location>
</feature>
<comment type="similarity">
    <text evidence="2 6">Belongs to the OXA1/ALB3/YidC family.</text>
</comment>
<dbReference type="CDD" id="cd20069">
    <property type="entry name" value="5TM_Oxa1-like"/>
    <property type="match status" value="1"/>
</dbReference>
<organism evidence="9 10">
    <name type="scientific">Gigaspora rosea</name>
    <dbReference type="NCBI Taxonomy" id="44941"/>
    <lineage>
        <taxon>Eukaryota</taxon>
        <taxon>Fungi</taxon>
        <taxon>Fungi incertae sedis</taxon>
        <taxon>Mucoromycota</taxon>
        <taxon>Glomeromycotina</taxon>
        <taxon>Glomeromycetes</taxon>
        <taxon>Diversisporales</taxon>
        <taxon>Gigasporaceae</taxon>
        <taxon>Gigaspora</taxon>
    </lineage>
</organism>
<protein>
    <submittedName>
        <fullName evidence="9">60Kd inner membrane protein</fullName>
    </submittedName>
</protein>
<dbReference type="OrthoDB" id="2148490at2759"/>
<dbReference type="AlphaFoldDB" id="A0A397U8Z7"/>
<accession>A0A397U8Z7</accession>
<dbReference type="GO" id="GO:0032979">
    <property type="term" value="P:protein insertion into mitochondrial inner membrane from matrix"/>
    <property type="evidence" value="ECO:0007669"/>
    <property type="project" value="TreeGrafter"/>
</dbReference>
<keyword evidence="5 7" id="KW-0472">Membrane</keyword>
<evidence type="ECO:0000256" key="6">
    <source>
        <dbReference type="RuleBase" id="RU003945"/>
    </source>
</evidence>
<dbReference type="GO" id="GO:0005743">
    <property type="term" value="C:mitochondrial inner membrane"/>
    <property type="evidence" value="ECO:0007669"/>
    <property type="project" value="TreeGrafter"/>
</dbReference>
<gene>
    <name evidence="9" type="ORF">C2G38_2023564</name>
</gene>
<evidence type="ECO:0000313" key="10">
    <source>
        <dbReference type="Proteomes" id="UP000266673"/>
    </source>
</evidence>
<name>A0A397U8Z7_9GLOM</name>
<dbReference type="PANTHER" id="PTHR12428:SF65">
    <property type="entry name" value="CYTOCHROME C OXIDASE ASSEMBLY PROTEIN COX18, MITOCHONDRIAL"/>
    <property type="match status" value="1"/>
</dbReference>
<dbReference type="GO" id="GO:0033617">
    <property type="term" value="P:mitochondrial respiratory chain complex IV assembly"/>
    <property type="evidence" value="ECO:0007669"/>
    <property type="project" value="TreeGrafter"/>
</dbReference>
<reference evidence="9 10" key="1">
    <citation type="submission" date="2018-06" db="EMBL/GenBank/DDBJ databases">
        <title>Comparative genomics reveals the genomic features of Rhizophagus irregularis, R. cerebriforme, R. diaphanum and Gigaspora rosea, and their symbiotic lifestyle signature.</title>
        <authorList>
            <person name="Morin E."/>
            <person name="San Clemente H."/>
            <person name="Chen E.C.H."/>
            <person name="De La Providencia I."/>
            <person name="Hainaut M."/>
            <person name="Kuo A."/>
            <person name="Kohler A."/>
            <person name="Murat C."/>
            <person name="Tang N."/>
            <person name="Roy S."/>
            <person name="Loubradou J."/>
            <person name="Henrissat B."/>
            <person name="Grigoriev I.V."/>
            <person name="Corradi N."/>
            <person name="Roux C."/>
            <person name="Martin F.M."/>
        </authorList>
    </citation>
    <scope>NUCLEOTIDE SEQUENCE [LARGE SCALE GENOMIC DNA]</scope>
    <source>
        <strain evidence="9 10">DAOM 194757</strain>
    </source>
</reference>
<keyword evidence="4 7" id="KW-1133">Transmembrane helix</keyword>
<keyword evidence="10" id="KW-1185">Reference proteome</keyword>
<evidence type="ECO:0000313" key="9">
    <source>
        <dbReference type="EMBL" id="RIB05538.1"/>
    </source>
</evidence>
<keyword evidence="3 6" id="KW-0812">Transmembrane</keyword>
<dbReference type="Pfam" id="PF02096">
    <property type="entry name" value="60KD_IMP"/>
    <property type="match status" value="1"/>
</dbReference>
<evidence type="ECO:0000256" key="4">
    <source>
        <dbReference type="ARBA" id="ARBA00022989"/>
    </source>
</evidence>
<dbReference type="PANTHER" id="PTHR12428">
    <property type="entry name" value="OXA1"/>
    <property type="match status" value="1"/>
</dbReference>
<feature type="domain" description="Membrane insertase YidC/Oxa/ALB C-terminal" evidence="8">
    <location>
        <begin position="102"/>
        <end position="336"/>
    </location>
</feature>
<feature type="transmembrane region" description="Helical" evidence="7">
    <location>
        <begin position="102"/>
        <end position="124"/>
    </location>
</feature>
<sequence length="358" mass="41204">MHLFTNLVRPFSGSRLLLKFQRHHLSPEISSFTRSFVFHEGFRFSAGASPFARGFVSHHLHKLFRITAISGIPIASAEEPNIFLVANQSILEFVQNSTGLPWWATIIFTTIVLRSVFTLPIAIYQQKSYARLLNAQPLINSWIEKLKHKVARKSRMEKRSYEEFQATLQKEVSAKVKEIYREIGWHPIKSYLMPWYQIPLFICMSFTLREMINSAEDKKKINTSINENIESIANDNIINTEKLNDFTNGGVLWFPDLTIADSTWFFPLAIGFTNLFNIEFQTWFAKGKPTKKQIIIKNIGRILCLIMIPVCTQTPTAICSYWLTSATFSAVQNVVFRLPYIQRRLGFPIHSSIINSSS</sequence>
<evidence type="ECO:0000256" key="2">
    <source>
        <dbReference type="ARBA" id="ARBA00009877"/>
    </source>
</evidence>
<evidence type="ECO:0000256" key="5">
    <source>
        <dbReference type="ARBA" id="ARBA00023136"/>
    </source>
</evidence>
<dbReference type="InterPro" id="IPR001708">
    <property type="entry name" value="YidC/ALB3/OXA1/COX18"/>
</dbReference>
<evidence type="ECO:0000259" key="8">
    <source>
        <dbReference type="Pfam" id="PF02096"/>
    </source>
</evidence>